<dbReference type="SMART" id="SM00091">
    <property type="entry name" value="PAS"/>
    <property type="match status" value="2"/>
</dbReference>
<dbReference type="InterPro" id="IPR000014">
    <property type="entry name" value="PAS"/>
</dbReference>
<dbReference type="InterPro" id="IPR000700">
    <property type="entry name" value="PAS-assoc_C"/>
</dbReference>
<dbReference type="InterPro" id="IPR004358">
    <property type="entry name" value="Sig_transdc_His_kin-like_C"/>
</dbReference>
<evidence type="ECO:0000256" key="5">
    <source>
        <dbReference type="ARBA" id="ARBA00022777"/>
    </source>
</evidence>
<dbReference type="EMBL" id="JALBGC010000006">
    <property type="protein sequence ID" value="MCI1189821.1"/>
    <property type="molecule type" value="Genomic_DNA"/>
</dbReference>
<dbReference type="SMART" id="SM00388">
    <property type="entry name" value="HisKA"/>
    <property type="match status" value="1"/>
</dbReference>
<keyword evidence="3" id="KW-0597">Phosphoprotein</keyword>
<dbReference type="SUPFAM" id="SSF55785">
    <property type="entry name" value="PYP-like sensor domain (PAS domain)"/>
    <property type="match status" value="3"/>
</dbReference>
<evidence type="ECO:0000256" key="4">
    <source>
        <dbReference type="ARBA" id="ARBA00022679"/>
    </source>
</evidence>
<evidence type="ECO:0000313" key="10">
    <source>
        <dbReference type="EMBL" id="MCI1189821.1"/>
    </source>
</evidence>
<evidence type="ECO:0000259" key="9">
    <source>
        <dbReference type="PROSITE" id="PS50113"/>
    </source>
</evidence>
<dbReference type="InterPro" id="IPR003661">
    <property type="entry name" value="HisK_dim/P_dom"/>
</dbReference>
<dbReference type="InterPro" id="IPR050351">
    <property type="entry name" value="BphY/WalK/GraS-like"/>
</dbReference>
<keyword evidence="5 10" id="KW-0418">Kinase</keyword>
<dbReference type="SUPFAM" id="SSF47384">
    <property type="entry name" value="Homodimeric domain of signal transducing histidine kinase"/>
    <property type="match status" value="1"/>
</dbReference>
<accession>A0A9X1VPR5</accession>
<dbReference type="Gene3D" id="3.30.565.10">
    <property type="entry name" value="Histidine kinase-like ATPase, C-terminal domain"/>
    <property type="match status" value="1"/>
</dbReference>
<dbReference type="CDD" id="cd00130">
    <property type="entry name" value="PAS"/>
    <property type="match status" value="1"/>
</dbReference>
<dbReference type="GO" id="GO:0030295">
    <property type="term" value="F:protein kinase activator activity"/>
    <property type="evidence" value="ECO:0007669"/>
    <property type="project" value="TreeGrafter"/>
</dbReference>
<keyword evidence="7" id="KW-0175">Coiled coil</keyword>
<evidence type="ECO:0000259" key="8">
    <source>
        <dbReference type="PROSITE" id="PS50109"/>
    </source>
</evidence>
<dbReference type="InterPro" id="IPR036097">
    <property type="entry name" value="HisK_dim/P_sf"/>
</dbReference>
<proteinExistence type="predicted"/>
<evidence type="ECO:0000313" key="11">
    <source>
        <dbReference type="Proteomes" id="UP001139193"/>
    </source>
</evidence>
<dbReference type="InterPro" id="IPR003594">
    <property type="entry name" value="HATPase_dom"/>
</dbReference>
<dbReference type="PRINTS" id="PR00344">
    <property type="entry name" value="BCTRLSENSOR"/>
</dbReference>
<dbReference type="GO" id="GO:0007234">
    <property type="term" value="P:osmosensory signaling via phosphorelay pathway"/>
    <property type="evidence" value="ECO:0007669"/>
    <property type="project" value="TreeGrafter"/>
</dbReference>
<sequence length="855" mass="95501">MPDSLGLLTTVAPPDQLLRDLLAVSLTGVILYTPMYDPAGSGEIVDFTFEYLNPTAQRMMAMPEVPTVTHNQQWPHSKAHGTFQFHVEAYVSGEPREYNVNYQADGYDNYYRLAARRSGPGLLVSFTDTADQPRSPVEVALREAQAAEKAARADAEAQRQLLQEVFHQAPVAIALLDGPTYRITLANPTVCELWTRPEEQLLSRPLLDAMPELQGQGIDTLLDGVLHSGQPFVGTELPFDVVRHGRRETIYFNFVYQPQRNVRGETTGVLVVATDVTPVVVARQKVEAQEQETAALNEELAAANEEIQANNEELQSSQTELLSLNQELEAHVQQRTFEVNAARAEAEEQRNRLERLFRQAPALINLFTGPDHVLTLVHPKTELLLPNRPLLGLPRRQALPELPEEQHEPLDRVYRTGEAVHQPERLTRLDRFDTGQLSDVYLDVVYQPLFDAAGRIEGVMSFALDVTERVRARQEREAQRQQLYDLFMQAPAAICILAGPELVYELVNPGYQDLFPGRELMGRPILDALPEIAGHAVYQGFRDVYDTGVTLEAQALLIPLARPGDGELEDRYFNYIQQARRGPDGRPDGVLVFAFEVTEQVQARQQAQALAAELTTANQQLSRTNVDLDNFIYTASHDLKAPISNLEGLVLLLREELPAAVAQDRHVAPTLTRMLDSVERFKRTIDHLTEVSKLQQAHAPETTAVDLAAVVEDVREDLHPLIQSLNAQLAIGVTDFPPVLFSEKNLRSVVYNLLSNALKYHAPDRRPHVDVRAHALPGFTVLEVHDNGLGIAPEHLPRLFTMFQRFHDHVEGTGIGLYMVQRMVENAGGRIEVHSQLGSGTTFFVHLPHAPVATS</sequence>
<evidence type="ECO:0000256" key="6">
    <source>
        <dbReference type="ARBA" id="ARBA00023136"/>
    </source>
</evidence>
<dbReference type="InterPro" id="IPR035965">
    <property type="entry name" value="PAS-like_dom_sf"/>
</dbReference>
<feature type="domain" description="Histidine kinase" evidence="8">
    <location>
        <begin position="634"/>
        <end position="851"/>
    </location>
</feature>
<feature type="coiled-coil region" evidence="7">
    <location>
        <begin position="279"/>
        <end position="359"/>
    </location>
</feature>
<name>A0A9X1VPR5_9BACT</name>
<dbReference type="GO" id="GO:0000155">
    <property type="term" value="F:phosphorelay sensor kinase activity"/>
    <property type="evidence" value="ECO:0007669"/>
    <property type="project" value="InterPro"/>
</dbReference>
<dbReference type="AlphaFoldDB" id="A0A9X1VPR5"/>
<evidence type="ECO:0000256" key="1">
    <source>
        <dbReference type="ARBA" id="ARBA00000085"/>
    </source>
</evidence>
<gene>
    <name evidence="10" type="ORF">MON38_20560</name>
</gene>
<dbReference type="GO" id="GO:0000156">
    <property type="term" value="F:phosphorelay response regulator activity"/>
    <property type="evidence" value="ECO:0007669"/>
    <property type="project" value="TreeGrafter"/>
</dbReference>
<dbReference type="InterPro" id="IPR005467">
    <property type="entry name" value="His_kinase_dom"/>
</dbReference>
<dbReference type="EC" id="2.7.13.3" evidence="2"/>
<dbReference type="FunFam" id="3.30.565.10:FF:000006">
    <property type="entry name" value="Sensor histidine kinase WalK"/>
    <property type="match status" value="1"/>
</dbReference>
<dbReference type="GO" id="GO:0016020">
    <property type="term" value="C:membrane"/>
    <property type="evidence" value="ECO:0007669"/>
    <property type="project" value="UniProtKB-SubCell"/>
</dbReference>
<comment type="catalytic activity">
    <reaction evidence="1">
        <text>ATP + protein L-histidine = ADP + protein N-phospho-L-histidine.</text>
        <dbReference type="EC" id="2.7.13.3"/>
    </reaction>
</comment>
<dbReference type="PROSITE" id="PS50109">
    <property type="entry name" value="HIS_KIN"/>
    <property type="match status" value="1"/>
</dbReference>
<dbReference type="RefSeq" id="WP_241938033.1">
    <property type="nucleotide sequence ID" value="NZ_JALBGC010000006.1"/>
</dbReference>
<keyword evidence="6" id="KW-0472">Membrane</keyword>
<dbReference type="Gene3D" id="3.30.450.20">
    <property type="entry name" value="PAS domain"/>
    <property type="match status" value="3"/>
</dbReference>
<dbReference type="Pfam" id="PF02518">
    <property type="entry name" value="HATPase_c"/>
    <property type="match status" value="1"/>
</dbReference>
<keyword evidence="11" id="KW-1185">Reference proteome</keyword>
<keyword evidence="4" id="KW-0808">Transferase</keyword>
<dbReference type="PROSITE" id="PS50113">
    <property type="entry name" value="PAC"/>
    <property type="match status" value="1"/>
</dbReference>
<dbReference type="Gene3D" id="1.10.287.130">
    <property type="match status" value="1"/>
</dbReference>
<protein>
    <recommendedName>
        <fullName evidence="2">histidine kinase</fullName>
        <ecNumber evidence="2">2.7.13.3</ecNumber>
    </recommendedName>
</protein>
<comment type="caution">
    <text evidence="10">The sequence shown here is derived from an EMBL/GenBank/DDBJ whole genome shotgun (WGS) entry which is preliminary data.</text>
</comment>
<evidence type="ECO:0000256" key="7">
    <source>
        <dbReference type="SAM" id="Coils"/>
    </source>
</evidence>
<dbReference type="PANTHER" id="PTHR42878">
    <property type="entry name" value="TWO-COMPONENT HISTIDINE KINASE"/>
    <property type="match status" value="1"/>
</dbReference>
<dbReference type="SUPFAM" id="SSF55874">
    <property type="entry name" value="ATPase domain of HSP90 chaperone/DNA topoisomerase II/histidine kinase"/>
    <property type="match status" value="1"/>
</dbReference>
<dbReference type="PANTHER" id="PTHR42878:SF15">
    <property type="entry name" value="BACTERIOPHYTOCHROME"/>
    <property type="match status" value="1"/>
</dbReference>
<dbReference type="CDD" id="cd00082">
    <property type="entry name" value="HisKA"/>
    <property type="match status" value="1"/>
</dbReference>
<dbReference type="SMART" id="SM00387">
    <property type="entry name" value="HATPase_c"/>
    <property type="match status" value="1"/>
</dbReference>
<feature type="domain" description="PAC" evidence="9">
    <location>
        <begin position="423"/>
        <end position="478"/>
    </location>
</feature>
<dbReference type="Pfam" id="PF08448">
    <property type="entry name" value="PAS_4"/>
    <property type="match status" value="3"/>
</dbReference>
<organism evidence="10 11">
    <name type="scientific">Hymenobacter cyanobacteriorum</name>
    <dbReference type="NCBI Taxonomy" id="2926463"/>
    <lineage>
        <taxon>Bacteria</taxon>
        <taxon>Pseudomonadati</taxon>
        <taxon>Bacteroidota</taxon>
        <taxon>Cytophagia</taxon>
        <taxon>Cytophagales</taxon>
        <taxon>Hymenobacteraceae</taxon>
        <taxon>Hymenobacter</taxon>
    </lineage>
</organism>
<reference evidence="10" key="1">
    <citation type="submission" date="2022-03" db="EMBL/GenBank/DDBJ databases">
        <title>Bacterial whole genome sequence for Hymenobacter sp. DH14.</title>
        <authorList>
            <person name="Le V."/>
        </authorList>
    </citation>
    <scope>NUCLEOTIDE SEQUENCE</scope>
    <source>
        <strain evidence="10">DH14</strain>
    </source>
</reference>
<evidence type="ECO:0000256" key="3">
    <source>
        <dbReference type="ARBA" id="ARBA00022553"/>
    </source>
</evidence>
<evidence type="ECO:0000256" key="2">
    <source>
        <dbReference type="ARBA" id="ARBA00012438"/>
    </source>
</evidence>
<dbReference type="InterPro" id="IPR013656">
    <property type="entry name" value="PAS_4"/>
</dbReference>
<dbReference type="InterPro" id="IPR036890">
    <property type="entry name" value="HATPase_C_sf"/>
</dbReference>
<dbReference type="Proteomes" id="UP001139193">
    <property type="component" value="Unassembled WGS sequence"/>
</dbReference>